<organism evidence="2 3">
    <name type="scientific">Pseudoalteromonas byunsanensis</name>
    <dbReference type="NCBI Taxonomy" id="327939"/>
    <lineage>
        <taxon>Bacteria</taxon>
        <taxon>Pseudomonadati</taxon>
        <taxon>Pseudomonadota</taxon>
        <taxon>Gammaproteobacteria</taxon>
        <taxon>Alteromonadales</taxon>
        <taxon>Pseudoalteromonadaceae</taxon>
        <taxon>Pseudoalteromonas</taxon>
    </lineage>
</organism>
<dbReference type="STRING" id="327939.BIW53_05140"/>
<dbReference type="Proteomes" id="UP000180253">
    <property type="component" value="Unassembled WGS sequence"/>
</dbReference>
<accession>A0A1S1NBC3</accession>
<dbReference type="EMBL" id="MNAN01000026">
    <property type="protein sequence ID" value="OHU96714.1"/>
    <property type="molecule type" value="Genomic_DNA"/>
</dbReference>
<feature type="transmembrane region" description="Helical" evidence="1">
    <location>
        <begin position="100"/>
        <end position="120"/>
    </location>
</feature>
<keyword evidence="1" id="KW-0472">Membrane</keyword>
<keyword evidence="1" id="KW-1133">Transmembrane helix</keyword>
<gene>
    <name evidence="2" type="ORF">BIW53_05140</name>
</gene>
<protein>
    <recommendedName>
        <fullName evidence="4">Lipoprotein</fullName>
    </recommendedName>
</protein>
<keyword evidence="3" id="KW-1185">Reference proteome</keyword>
<keyword evidence="1" id="KW-0812">Transmembrane</keyword>
<comment type="caution">
    <text evidence="2">The sequence shown here is derived from an EMBL/GenBank/DDBJ whole genome shotgun (WGS) entry which is preliminary data.</text>
</comment>
<evidence type="ECO:0000256" key="1">
    <source>
        <dbReference type="SAM" id="Phobius"/>
    </source>
</evidence>
<dbReference type="RefSeq" id="WP_070990803.1">
    <property type="nucleotide sequence ID" value="NZ_CBCSHD010000001.1"/>
</dbReference>
<evidence type="ECO:0000313" key="2">
    <source>
        <dbReference type="EMBL" id="OHU96714.1"/>
    </source>
</evidence>
<proteinExistence type="predicted"/>
<dbReference type="PROSITE" id="PS51257">
    <property type="entry name" value="PROKAR_LIPOPROTEIN"/>
    <property type="match status" value="1"/>
</dbReference>
<name>A0A1S1NBC3_9GAMM</name>
<feature type="transmembrane region" description="Helical" evidence="1">
    <location>
        <begin position="74"/>
        <end position="94"/>
    </location>
</feature>
<dbReference type="OrthoDB" id="6314396at2"/>
<evidence type="ECO:0008006" key="4">
    <source>
        <dbReference type="Google" id="ProtNLM"/>
    </source>
</evidence>
<reference evidence="2 3" key="1">
    <citation type="submission" date="2016-10" db="EMBL/GenBank/DDBJ databases">
        <title>Pseudoalteromonas amylolytica sp. nov., isolated from the surface seawater.</title>
        <authorList>
            <person name="Wu Y.-H."/>
            <person name="Cheng H."/>
            <person name="Jin X.-B."/>
            <person name="Wang C.-S."/>
            <person name="Xu X.-W."/>
        </authorList>
    </citation>
    <scope>NUCLEOTIDE SEQUENCE [LARGE SCALE GENOMIC DNA]</scope>
    <source>
        <strain evidence="2 3">JCM 12483</strain>
    </source>
</reference>
<evidence type="ECO:0000313" key="3">
    <source>
        <dbReference type="Proteomes" id="UP000180253"/>
    </source>
</evidence>
<sequence length="124" mass="12899">MKQQLAKSVALSFLSPLLTGCVLGIYFTISSHGAGVGVFLSLLTGAIVNAHIVGLSMALFVVPGYLLLFRVNKVHYSAILTLGMLGGAISSYLFAAQSGAGLVVNSIMATMAAGLFLYGLRRFA</sequence>
<dbReference type="AlphaFoldDB" id="A0A1S1NBC3"/>
<feature type="transmembrane region" description="Helical" evidence="1">
    <location>
        <begin position="34"/>
        <end position="62"/>
    </location>
</feature>